<comment type="caution">
    <text evidence="1">The sequence shown here is derived from an EMBL/GenBank/DDBJ whole genome shotgun (WGS) entry which is preliminary data.</text>
</comment>
<reference evidence="1 2" key="1">
    <citation type="journal article" date="2019" name="Sci. Rep.">
        <title>Orb-weaving spider Araneus ventricosus genome elucidates the spidroin gene catalogue.</title>
        <authorList>
            <person name="Kono N."/>
            <person name="Nakamura H."/>
            <person name="Ohtoshi R."/>
            <person name="Moran D.A.P."/>
            <person name="Shinohara A."/>
            <person name="Yoshida Y."/>
            <person name="Fujiwara M."/>
            <person name="Mori M."/>
            <person name="Tomita M."/>
            <person name="Arakawa K."/>
        </authorList>
    </citation>
    <scope>NUCLEOTIDE SEQUENCE [LARGE SCALE GENOMIC DNA]</scope>
</reference>
<name>A0A4Y2BFQ6_ARAVE</name>
<keyword evidence="2" id="KW-1185">Reference proteome</keyword>
<dbReference type="Proteomes" id="UP000499080">
    <property type="component" value="Unassembled WGS sequence"/>
</dbReference>
<dbReference type="AlphaFoldDB" id="A0A4Y2BFQ6"/>
<evidence type="ECO:0000313" key="1">
    <source>
        <dbReference type="EMBL" id="GBL90215.1"/>
    </source>
</evidence>
<dbReference type="EMBL" id="BGPR01000070">
    <property type="protein sequence ID" value="GBL90215.1"/>
    <property type="molecule type" value="Genomic_DNA"/>
</dbReference>
<protein>
    <submittedName>
        <fullName evidence="1">Uncharacterized protein</fullName>
    </submittedName>
</protein>
<gene>
    <name evidence="1" type="ORF">AVEN_130330_1</name>
</gene>
<sequence length="97" mass="10835">MRYAVQVGSSLNKPFSPGDSMNGNNSFRVENMDVCGDFPNYKSIFIPASEEMDSLENEFRISDIFPETNGGVTGFDFTGRWLCMPEAIKDKPVRGRA</sequence>
<accession>A0A4Y2BFQ6</accession>
<evidence type="ECO:0000313" key="2">
    <source>
        <dbReference type="Proteomes" id="UP000499080"/>
    </source>
</evidence>
<proteinExistence type="predicted"/>
<organism evidence="1 2">
    <name type="scientific">Araneus ventricosus</name>
    <name type="common">Orbweaver spider</name>
    <name type="synonym">Epeira ventricosa</name>
    <dbReference type="NCBI Taxonomy" id="182803"/>
    <lineage>
        <taxon>Eukaryota</taxon>
        <taxon>Metazoa</taxon>
        <taxon>Ecdysozoa</taxon>
        <taxon>Arthropoda</taxon>
        <taxon>Chelicerata</taxon>
        <taxon>Arachnida</taxon>
        <taxon>Araneae</taxon>
        <taxon>Araneomorphae</taxon>
        <taxon>Entelegynae</taxon>
        <taxon>Araneoidea</taxon>
        <taxon>Araneidae</taxon>
        <taxon>Araneus</taxon>
    </lineage>
</organism>